<gene>
    <name evidence="1" type="ORF">GACE_1236</name>
</gene>
<dbReference type="KEGG" id="gac:GACE_1236"/>
<evidence type="ECO:0000313" key="2">
    <source>
        <dbReference type="Proteomes" id="UP000030624"/>
    </source>
</evidence>
<dbReference type="Proteomes" id="UP000030624">
    <property type="component" value="Chromosome"/>
</dbReference>
<sequence length="202" mass="23210">MNFPQIFWHGMAEEEKIDYLRKFSVAVIGSRMLMELLWRGGVGCVRYIGDFITPNDSRIDCTVHPLEANDYDAVHPMSSDSCVISYPYPDDYDELKRQLKGIDVIVAHKHIDVAARIAEELGSPFIPNLITTFLPDGVKFWEVEMPRVKFDPISYALTCSLQAGEILRIFTGYHMPTIAPDAYIVDTRSQYYLKKIRLRVKE</sequence>
<dbReference type="eggNOG" id="arCOG01676">
    <property type="taxonomic scope" value="Archaea"/>
</dbReference>
<reference evidence="1 2" key="1">
    <citation type="journal article" date="2015" name="Appl. Environ. Microbiol.">
        <title>The Geoglobus acetivorans genome: Fe(III) reduction, acetate utilization, autotrophic growth, and degradation of aromatic compounds in a hyperthermophilic archaeon.</title>
        <authorList>
            <person name="Mardanov A.V."/>
            <person name="Slododkina G.B."/>
            <person name="Slobodkin A.I."/>
            <person name="Beletsky A.V."/>
            <person name="Gavrilov S.N."/>
            <person name="Kublanov I.V."/>
            <person name="Bonch-Osmolovskaya E.A."/>
            <person name="Skryabin K.G."/>
            <person name="Ravin N.V."/>
        </authorList>
    </citation>
    <scope>NUCLEOTIDE SEQUENCE [LARGE SCALE GENOMIC DNA]</scope>
    <source>
        <strain evidence="1 2">SBH6</strain>
    </source>
</reference>
<proteinExistence type="predicted"/>
<dbReference type="EMBL" id="CP009552">
    <property type="protein sequence ID" value="AIY90275.1"/>
    <property type="molecule type" value="Genomic_DNA"/>
</dbReference>
<accession>A0A0A7GE04</accession>
<organism evidence="1 2">
    <name type="scientific">Geoglobus acetivorans</name>
    <dbReference type="NCBI Taxonomy" id="565033"/>
    <lineage>
        <taxon>Archaea</taxon>
        <taxon>Methanobacteriati</taxon>
        <taxon>Methanobacteriota</taxon>
        <taxon>Archaeoglobi</taxon>
        <taxon>Archaeoglobales</taxon>
        <taxon>Archaeoglobaceae</taxon>
        <taxon>Geoglobus</taxon>
    </lineage>
</organism>
<dbReference type="STRING" id="565033.GACE_1236"/>
<evidence type="ECO:0000313" key="1">
    <source>
        <dbReference type="EMBL" id="AIY90275.1"/>
    </source>
</evidence>
<dbReference type="HOGENOM" id="CLU_117030_0_0_2"/>
<dbReference type="AlphaFoldDB" id="A0A0A7GE04"/>
<protein>
    <submittedName>
        <fullName evidence="1">Uncharacterized protein</fullName>
    </submittedName>
</protein>
<name>A0A0A7GE04_GEOAI</name>